<dbReference type="Gene3D" id="2.130.10.10">
    <property type="entry name" value="YVTN repeat-like/Quinoprotein amine dehydrogenase"/>
    <property type="match status" value="2"/>
</dbReference>
<feature type="domain" description="Pyrrolo-quinoline quinone repeat" evidence="2">
    <location>
        <begin position="241"/>
        <end position="410"/>
    </location>
</feature>
<feature type="transmembrane region" description="Helical" evidence="1">
    <location>
        <begin position="12"/>
        <end position="34"/>
    </location>
</feature>
<organism evidence="3 4">
    <name type="scientific">Kribbella amoyensis</name>
    <dbReference type="NCBI Taxonomy" id="996641"/>
    <lineage>
        <taxon>Bacteria</taxon>
        <taxon>Bacillati</taxon>
        <taxon>Actinomycetota</taxon>
        <taxon>Actinomycetes</taxon>
        <taxon>Propionibacteriales</taxon>
        <taxon>Kribbellaceae</taxon>
        <taxon>Kribbella</taxon>
    </lineage>
</organism>
<dbReference type="EMBL" id="VIVK01000002">
    <property type="protein sequence ID" value="TWD75039.1"/>
    <property type="molecule type" value="Genomic_DNA"/>
</dbReference>
<dbReference type="RefSeq" id="WP_145813786.1">
    <property type="nucleotide sequence ID" value="NZ_VIVK01000002.1"/>
</dbReference>
<sequence>MHRKPPRKKGPIVAVVLALVVILIGGAGGALYYYRIPLGLFAGSRLDVDRELGYVVQDKFAANYLPKEGDGFPARWWTEKYLVRAMPNALVGYDLAAGRTAYTVKLPDNHFCQASRQQSGQGYVAVLQGTRKEGCRRITVVDLANGKVVWSKEVAPAGPARSEPVLTDFPQYDHRPAILGDRLYVPTDKGGHILDLATGSVIQQPNPKAGCVSTQYDALGATGLAYRDCSRSGRKGRQLLGFDASGKTLWEYNLPVDGRRPTSVVGVLSVDPLLVRVLDGTGKKEVWRVDPRTGKHQVVVDLANRSASDPCERAGSDGLYDCSGHALSDGVLFLQQRNGIEAYDVGTGEALWRSEWDTKHKVSGPLGLDAGGQPLVYLLPTKDDPAAVVKVDRANGAMTAIATLPEAPRGSYRPGGSSLLHQPEAVDWHDGHLALYRVRPSSRDAGYAATLILK</sequence>
<gene>
    <name evidence="3" type="ORF">FB561_6475</name>
</gene>
<comment type="caution">
    <text evidence="3">The sequence shown here is derived from an EMBL/GenBank/DDBJ whole genome shotgun (WGS) entry which is preliminary data.</text>
</comment>
<dbReference type="OrthoDB" id="3679173at2"/>
<proteinExistence type="predicted"/>
<dbReference type="AlphaFoldDB" id="A0A561B8B7"/>
<evidence type="ECO:0000313" key="3">
    <source>
        <dbReference type="EMBL" id="TWD75039.1"/>
    </source>
</evidence>
<keyword evidence="1" id="KW-0472">Membrane</keyword>
<accession>A0A561B8B7</accession>
<evidence type="ECO:0000313" key="4">
    <source>
        <dbReference type="Proteomes" id="UP000318380"/>
    </source>
</evidence>
<protein>
    <submittedName>
        <fullName evidence="3">Outer membrane protein assembly factor BamB</fullName>
    </submittedName>
</protein>
<keyword evidence="1" id="KW-0812">Transmembrane</keyword>
<dbReference type="PANTHER" id="PTHR34512:SF30">
    <property type="entry name" value="OUTER MEMBRANE PROTEIN ASSEMBLY FACTOR BAMB"/>
    <property type="match status" value="1"/>
</dbReference>
<dbReference type="PANTHER" id="PTHR34512">
    <property type="entry name" value="CELL SURFACE PROTEIN"/>
    <property type="match status" value="1"/>
</dbReference>
<dbReference type="InterPro" id="IPR002372">
    <property type="entry name" value="PQQ_rpt_dom"/>
</dbReference>
<evidence type="ECO:0000259" key="2">
    <source>
        <dbReference type="Pfam" id="PF13360"/>
    </source>
</evidence>
<reference evidence="3 4" key="1">
    <citation type="submission" date="2019-06" db="EMBL/GenBank/DDBJ databases">
        <title>Sequencing the genomes of 1000 actinobacteria strains.</title>
        <authorList>
            <person name="Klenk H.-P."/>
        </authorList>
    </citation>
    <scope>NUCLEOTIDE SEQUENCE [LARGE SCALE GENOMIC DNA]</scope>
    <source>
        <strain evidence="3 4">DSM 24683</strain>
    </source>
</reference>
<dbReference type="InterPro" id="IPR015943">
    <property type="entry name" value="WD40/YVTN_repeat-like_dom_sf"/>
</dbReference>
<name>A0A561B8B7_9ACTN</name>
<dbReference type="SUPFAM" id="SSF50969">
    <property type="entry name" value="YVTN repeat-like/Quinoprotein amine dehydrogenase"/>
    <property type="match status" value="1"/>
</dbReference>
<keyword evidence="4" id="KW-1185">Reference proteome</keyword>
<feature type="domain" description="Pyrrolo-quinoline quinone repeat" evidence="2">
    <location>
        <begin position="82"/>
        <end position="201"/>
    </location>
</feature>
<keyword evidence="1" id="KW-1133">Transmembrane helix</keyword>
<dbReference type="SUPFAM" id="SSF50998">
    <property type="entry name" value="Quinoprotein alcohol dehydrogenase-like"/>
    <property type="match status" value="1"/>
</dbReference>
<dbReference type="InterPro" id="IPR011044">
    <property type="entry name" value="Quino_amine_DH_bsu"/>
</dbReference>
<dbReference type="InterPro" id="IPR011047">
    <property type="entry name" value="Quinoprotein_ADH-like_sf"/>
</dbReference>
<evidence type="ECO:0000256" key="1">
    <source>
        <dbReference type="SAM" id="Phobius"/>
    </source>
</evidence>
<dbReference type="Pfam" id="PF13360">
    <property type="entry name" value="PQQ_2"/>
    <property type="match status" value="2"/>
</dbReference>
<dbReference type="Proteomes" id="UP000318380">
    <property type="component" value="Unassembled WGS sequence"/>
</dbReference>